<name>A0A1H2B619_9PSED</name>
<dbReference type="EMBL" id="LT629762">
    <property type="protein sequence ID" value="SDT53725.1"/>
    <property type="molecule type" value="Genomic_DNA"/>
</dbReference>
<accession>A0A1H2B619</accession>
<evidence type="ECO:0000313" key="1">
    <source>
        <dbReference type="EMBL" id="SDT53725.1"/>
    </source>
</evidence>
<reference evidence="1 2" key="1">
    <citation type="submission" date="2016-10" db="EMBL/GenBank/DDBJ databases">
        <authorList>
            <person name="de Groot N.N."/>
        </authorList>
    </citation>
    <scope>NUCLEOTIDE SEQUENCE [LARGE SCALE GENOMIC DNA]</scope>
    <source>
        <strain evidence="1 2">LMG 26867</strain>
    </source>
</reference>
<dbReference type="Proteomes" id="UP000198481">
    <property type="component" value="Chromosome I"/>
</dbReference>
<gene>
    <name evidence="1" type="ORF">SAMN05216222_4955</name>
</gene>
<protein>
    <submittedName>
        <fullName evidence="1">Uncharacterized protein</fullName>
    </submittedName>
</protein>
<proteinExistence type="predicted"/>
<dbReference type="AlphaFoldDB" id="A0A1H2B619"/>
<dbReference type="STRING" id="1148509.SAMN05216222_4955"/>
<sequence length="72" mass="8438">MAVHQSHLHHLTHRFASKLGSYRFCVRHKPRSHRGMCLALQHALSLIQPLTQKLDKRLHRPRALAVLRVYRG</sequence>
<organism evidence="1 2">
    <name type="scientific">Pseudomonas prosekii</name>
    <dbReference type="NCBI Taxonomy" id="1148509"/>
    <lineage>
        <taxon>Bacteria</taxon>
        <taxon>Pseudomonadati</taxon>
        <taxon>Pseudomonadota</taxon>
        <taxon>Gammaproteobacteria</taxon>
        <taxon>Pseudomonadales</taxon>
        <taxon>Pseudomonadaceae</taxon>
        <taxon>Pseudomonas</taxon>
    </lineage>
</organism>
<evidence type="ECO:0000313" key="2">
    <source>
        <dbReference type="Proteomes" id="UP000198481"/>
    </source>
</evidence>